<reference evidence="1" key="1">
    <citation type="journal article" date="2015" name="Nature">
        <title>Complex archaea that bridge the gap between prokaryotes and eukaryotes.</title>
        <authorList>
            <person name="Spang A."/>
            <person name="Saw J.H."/>
            <person name="Jorgensen S.L."/>
            <person name="Zaremba-Niedzwiedzka K."/>
            <person name="Martijn J."/>
            <person name="Lind A.E."/>
            <person name="van Eijk R."/>
            <person name="Schleper C."/>
            <person name="Guy L."/>
            <person name="Ettema T.J."/>
        </authorList>
    </citation>
    <scope>NUCLEOTIDE SEQUENCE</scope>
</reference>
<accession>A0A0F9EGB9</accession>
<organism evidence="1">
    <name type="scientific">marine sediment metagenome</name>
    <dbReference type="NCBI Taxonomy" id="412755"/>
    <lineage>
        <taxon>unclassified sequences</taxon>
        <taxon>metagenomes</taxon>
        <taxon>ecological metagenomes</taxon>
    </lineage>
</organism>
<proteinExistence type="predicted"/>
<evidence type="ECO:0000313" key="1">
    <source>
        <dbReference type="EMBL" id="KKL23033.1"/>
    </source>
</evidence>
<comment type="caution">
    <text evidence="1">The sequence shown here is derived from an EMBL/GenBank/DDBJ whole genome shotgun (WGS) entry which is preliminary data.</text>
</comment>
<protein>
    <submittedName>
        <fullName evidence="1">Uncharacterized protein</fullName>
    </submittedName>
</protein>
<feature type="non-terminal residue" evidence="1">
    <location>
        <position position="1"/>
    </location>
</feature>
<name>A0A0F9EGB9_9ZZZZ</name>
<dbReference type="EMBL" id="LAZR01037124">
    <property type="protein sequence ID" value="KKL23033.1"/>
    <property type="molecule type" value="Genomic_DNA"/>
</dbReference>
<gene>
    <name evidence="1" type="ORF">LCGC14_2429410</name>
</gene>
<dbReference type="AlphaFoldDB" id="A0A0F9EGB9"/>
<sequence length="75" mass="8001">VDEAKVTELPDCDICKLVDHYAVEAGIITTAAIPKAIVDGKTTDGPWAYMCQHHFGLHGVGLGLGRGQRLVLLSD</sequence>